<dbReference type="Proteomes" id="UP000557717">
    <property type="component" value="Unassembled WGS sequence"/>
</dbReference>
<dbReference type="GO" id="GO:0005886">
    <property type="term" value="C:plasma membrane"/>
    <property type="evidence" value="ECO:0007669"/>
    <property type="project" value="InterPro"/>
</dbReference>
<dbReference type="SUPFAM" id="SSF116726">
    <property type="entry name" value="TrkA C-terminal domain-like"/>
    <property type="match status" value="2"/>
</dbReference>
<keyword evidence="4" id="KW-0630">Potassium</keyword>
<keyword evidence="3" id="KW-0633">Potassium transport</keyword>
<protein>
    <recommendedName>
        <fullName evidence="1">Trk system potassium uptake protein TrkA</fullName>
    </recommendedName>
</protein>
<keyword evidence="10" id="KW-1185">Reference proteome</keyword>
<dbReference type="PROSITE" id="PS51202">
    <property type="entry name" value="RCK_C"/>
    <property type="match status" value="2"/>
</dbReference>
<keyword evidence="5" id="KW-0520">NAD</keyword>
<feature type="domain" description="RCK C-terminal" evidence="8">
    <location>
        <begin position="367"/>
        <end position="448"/>
    </location>
</feature>
<sequence>MNIIIVGAGEIGRHLATSLSKESHSISVIENDPGLAADLEQTIDAKVVCSDGTSVHALVDANVGDCELFLALTSSNTANLVSSSIAKKMDVPQVVCRVHPSLQREEWLFDFKGTFGVDHLFSSERLAAIELAKFIRNPDSLAVEEIARGRIELQQVMVDAKSDLVRRTLRDAKMPEHTRVAMISRGSDHFVPQAETVFEAGDVVTIFGEPRKLRILVDRLRHQRGDGDALRVVIFGGGEYGFTLAQMLESWDCRVRIFEQDEAVCKSLVDRLSNTTVIHADATVVAELQEEQIDGVDFFVATSNSDEDNVMTCLQAHTLGAKTCLTLIHRADYAAAISSAGRHFGIAAAVSPREATRREVERFITSERFHLVKKLEGAEVLELRVRKGSIAAGHMLKEIDWPEGVVIVGHLRGTHAEVPGPDDYLQADDHVYVVVAPKARKALVKLLS</sequence>
<evidence type="ECO:0000256" key="3">
    <source>
        <dbReference type="ARBA" id="ARBA00022538"/>
    </source>
</evidence>
<dbReference type="AlphaFoldDB" id="A0A840VII3"/>
<dbReference type="InterPro" id="IPR036721">
    <property type="entry name" value="RCK_C_sf"/>
</dbReference>
<reference evidence="9 10" key="1">
    <citation type="submission" date="2020-08" db="EMBL/GenBank/DDBJ databases">
        <title>Genomic Encyclopedia of Type Strains, Phase IV (KMG-IV): sequencing the most valuable type-strain genomes for metagenomic binning, comparative biology and taxonomic classification.</title>
        <authorList>
            <person name="Goeker M."/>
        </authorList>
    </citation>
    <scope>NUCLEOTIDE SEQUENCE [LARGE SCALE GENOMIC DNA]</scope>
    <source>
        <strain evidence="9 10">YC6886</strain>
    </source>
</reference>
<feature type="domain" description="RCK N-terminal" evidence="7">
    <location>
        <begin position="1"/>
        <end position="121"/>
    </location>
</feature>
<dbReference type="Pfam" id="PF02254">
    <property type="entry name" value="TrkA_N"/>
    <property type="match status" value="2"/>
</dbReference>
<dbReference type="EMBL" id="JACHFD010000030">
    <property type="protein sequence ID" value="MBB5353599.1"/>
    <property type="molecule type" value="Genomic_DNA"/>
</dbReference>
<dbReference type="InterPro" id="IPR006037">
    <property type="entry name" value="RCK_C"/>
</dbReference>
<dbReference type="NCBIfam" id="NF007039">
    <property type="entry name" value="PRK09496.3-2"/>
    <property type="match status" value="1"/>
</dbReference>
<evidence type="ECO:0000256" key="5">
    <source>
        <dbReference type="ARBA" id="ARBA00023027"/>
    </source>
</evidence>
<dbReference type="PROSITE" id="PS51201">
    <property type="entry name" value="RCK_N"/>
    <property type="match status" value="2"/>
</dbReference>
<feature type="domain" description="RCK C-terminal" evidence="8">
    <location>
        <begin position="141"/>
        <end position="222"/>
    </location>
</feature>
<dbReference type="PANTHER" id="PTHR43833">
    <property type="entry name" value="POTASSIUM CHANNEL PROTEIN 2-RELATED-RELATED"/>
    <property type="match status" value="1"/>
</dbReference>
<evidence type="ECO:0000256" key="6">
    <source>
        <dbReference type="ARBA" id="ARBA00023065"/>
    </source>
</evidence>
<dbReference type="RefSeq" id="WP_184021702.1">
    <property type="nucleotide sequence ID" value="NZ_JACHFD010000030.1"/>
</dbReference>
<dbReference type="InterPro" id="IPR003148">
    <property type="entry name" value="RCK_N"/>
</dbReference>
<evidence type="ECO:0000259" key="8">
    <source>
        <dbReference type="PROSITE" id="PS51202"/>
    </source>
</evidence>
<gene>
    <name evidence="9" type="ORF">HNR46_003860</name>
</gene>
<comment type="caution">
    <text evidence="9">The sequence shown here is derived from an EMBL/GenBank/DDBJ whole genome shotgun (WGS) entry which is preliminary data.</text>
</comment>
<dbReference type="Pfam" id="PF02080">
    <property type="entry name" value="TrkA_C"/>
    <property type="match status" value="2"/>
</dbReference>
<dbReference type="Gene3D" id="3.40.50.720">
    <property type="entry name" value="NAD(P)-binding Rossmann-like Domain"/>
    <property type="match status" value="2"/>
</dbReference>
<dbReference type="Gene3D" id="3.30.70.1450">
    <property type="entry name" value="Regulator of K+ conductance, C-terminal domain"/>
    <property type="match status" value="2"/>
</dbReference>
<evidence type="ECO:0000256" key="4">
    <source>
        <dbReference type="ARBA" id="ARBA00022958"/>
    </source>
</evidence>
<dbReference type="GO" id="GO:0015079">
    <property type="term" value="F:potassium ion transmembrane transporter activity"/>
    <property type="evidence" value="ECO:0007669"/>
    <property type="project" value="InterPro"/>
</dbReference>
<organism evidence="9 10">
    <name type="scientific">Haloferula luteola</name>
    <dbReference type="NCBI Taxonomy" id="595692"/>
    <lineage>
        <taxon>Bacteria</taxon>
        <taxon>Pseudomonadati</taxon>
        <taxon>Verrucomicrobiota</taxon>
        <taxon>Verrucomicrobiia</taxon>
        <taxon>Verrucomicrobiales</taxon>
        <taxon>Verrucomicrobiaceae</taxon>
        <taxon>Haloferula</taxon>
    </lineage>
</organism>
<dbReference type="InterPro" id="IPR036291">
    <property type="entry name" value="NAD(P)-bd_dom_sf"/>
</dbReference>
<dbReference type="PANTHER" id="PTHR43833:SF5">
    <property type="entry name" value="TRK SYSTEM POTASSIUM UPTAKE PROTEIN TRKA"/>
    <property type="match status" value="1"/>
</dbReference>
<keyword evidence="2" id="KW-0813">Transport</keyword>
<dbReference type="SUPFAM" id="SSF51735">
    <property type="entry name" value="NAD(P)-binding Rossmann-fold domains"/>
    <property type="match status" value="2"/>
</dbReference>
<accession>A0A840VII3</accession>
<dbReference type="InterPro" id="IPR050721">
    <property type="entry name" value="Trk_Ktr_HKT_K-transport"/>
</dbReference>
<evidence type="ECO:0000313" key="9">
    <source>
        <dbReference type="EMBL" id="MBB5353599.1"/>
    </source>
</evidence>
<evidence type="ECO:0000256" key="1">
    <source>
        <dbReference type="ARBA" id="ARBA00017378"/>
    </source>
</evidence>
<keyword evidence="6" id="KW-0406">Ion transport</keyword>
<evidence type="ECO:0000259" key="7">
    <source>
        <dbReference type="PROSITE" id="PS51201"/>
    </source>
</evidence>
<evidence type="ECO:0000256" key="2">
    <source>
        <dbReference type="ARBA" id="ARBA00022448"/>
    </source>
</evidence>
<name>A0A840VII3_9BACT</name>
<dbReference type="InterPro" id="IPR006036">
    <property type="entry name" value="K_uptake_TrkA"/>
</dbReference>
<dbReference type="PRINTS" id="PR00335">
    <property type="entry name" value="KUPTAKETRKA"/>
</dbReference>
<proteinExistence type="predicted"/>
<feature type="domain" description="RCK N-terminal" evidence="7">
    <location>
        <begin position="229"/>
        <end position="350"/>
    </location>
</feature>
<evidence type="ECO:0000313" key="10">
    <source>
        <dbReference type="Proteomes" id="UP000557717"/>
    </source>
</evidence>